<dbReference type="Proteomes" id="UP000004903">
    <property type="component" value="Unassembled WGS sequence"/>
</dbReference>
<dbReference type="AlphaFoldDB" id="G5QEV5"/>
<reference evidence="1 2" key="1">
    <citation type="journal article" date="2011" name="BMC Genomics">
        <title>Genome sequencing reveals diversification of virulence factor content and possible host adaptation in distinct subpopulations of Salmonella enterica.</title>
        <authorList>
            <person name="den Bakker H.C."/>
            <person name="Moreno Switt A.I."/>
            <person name="Govoni G."/>
            <person name="Cummings C.A."/>
            <person name="Ranieri M.L."/>
            <person name="Degoricija L."/>
            <person name="Hoelzer K."/>
            <person name="Rodriguez-Rivera L.D."/>
            <person name="Brown S."/>
            <person name="Bolchacova E."/>
            <person name="Furtado M.R."/>
            <person name="Wiedmann M."/>
        </authorList>
    </citation>
    <scope>NUCLEOTIDE SEQUENCE [LARGE SCALE GENOMIC DNA]</scope>
    <source>
        <strain evidence="1 2">A4-653</strain>
    </source>
</reference>
<evidence type="ECO:0000313" key="2">
    <source>
        <dbReference type="Proteomes" id="UP000004903"/>
    </source>
</evidence>
<evidence type="ECO:0000313" key="1">
    <source>
        <dbReference type="EMBL" id="EHC94129.1"/>
    </source>
</evidence>
<dbReference type="EMBL" id="AFCT01000332">
    <property type="protein sequence ID" value="EHC94129.1"/>
    <property type="molecule type" value="Genomic_DNA"/>
</dbReference>
<organism evidence="1 2">
    <name type="scientific">Salmonella enterica subsp. enterica serovar Rubislaw str. A4-653</name>
    <dbReference type="NCBI Taxonomy" id="913081"/>
    <lineage>
        <taxon>Bacteria</taxon>
        <taxon>Pseudomonadati</taxon>
        <taxon>Pseudomonadota</taxon>
        <taxon>Gammaproteobacteria</taxon>
        <taxon>Enterobacterales</taxon>
        <taxon>Enterobacteriaceae</taxon>
        <taxon>Salmonella</taxon>
    </lineage>
</organism>
<proteinExistence type="predicted"/>
<gene>
    <name evidence="1" type="ORF">LTSERUB_0836</name>
</gene>
<feature type="non-terminal residue" evidence="1">
    <location>
        <position position="1"/>
    </location>
</feature>
<name>G5QEV5_SALRU</name>
<dbReference type="PATRIC" id="fig|913081.3.peg.724"/>
<comment type="caution">
    <text evidence="1">The sequence shown here is derived from an EMBL/GenBank/DDBJ whole genome shotgun (WGS) entry which is preliminary data.</text>
</comment>
<protein>
    <submittedName>
        <fullName evidence="1">Uncharacterized protein</fullName>
    </submittedName>
</protein>
<accession>G5QEV5</accession>
<sequence>YLQAQMKSERGRFAMLAHTWLALDPVFLDTETTGLDAGARWLFSMLSLIRVF</sequence>